<dbReference type="InterPro" id="IPR036111">
    <property type="entry name" value="Mal/L-sulfo/L-lacto_DH-like_sf"/>
</dbReference>
<evidence type="ECO:0000256" key="1">
    <source>
        <dbReference type="ARBA" id="ARBA00006056"/>
    </source>
</evidence>
<dbReference type="Gene3D" id="1.10.1530.10">
    <property type="match status" value="1"/>
</dbReference>
<proteinExistence type="inferred from homology"/>
<keyword evidence="2" id="KW-0560">Oxidoreductase</keyword>
<evidence type="ECO:0000313" key="3">
    <source>
        <dbReference type="EMBL" id="ACZ13454.1"/>
    </source>
</evidence>
<protein>
    <submittedName>
        <fullName evidence="3">1-hydroxy-2-phosphorylethylphosphonate dehydrogenase</fullName>
    </submittedName>
</protein>
<comment type="similarity">
    <text evidence="1">Belongs to the LDH2/MDH2 oxidoreductase family.</text>
</comment>
<dbReference type="GO" id="GO:0016491">
    <property type="term" value="F:oxidoreductase activity"/>
    <property type="evidence" value="ECO:0007669"/>
    <property type="project" value="UniProtKB-KW"/>
</dbReference>
<accession>D7PC15</accession>
<dbReference type="PANTHER" id="PTHR11091:SF0">
    <property type="entry name" value="MALATE DEHYDROGENASE"/>
    <property type="match status" value="1"/>
</dbReference>
<dbReference type="InterPro" id="IPR003767">
    <property type="entry name" value="Malate/L-lactate_DH-like"/>
</dbReference>
<dbReference type="InterPro" id="IPR043143">
    <property type="entry name" value="Mal/L-sulf/L-lact_DH-like_NADP"/>
</dbReference>
<gene>
    <name evidence="3" type="primary">dhpC</name>
</gene>
<evidence type="ECO:0000256" key="2">
    <source>
        <dbReference type="ARBA" id="ARBA00023002"/>
    </source>
</evidence>
<dbReference type="AlphaFoldDB" id="D7PC15"/>
<reference evidence="3" key="1">
    <citation type="journal article" date="2010" name="Chem. Biol.">
        <title>Molecular cloning and heterologous expression of the dehydrophos biosynthetic gene cluster.</title>
        <authorList>
            <person name="Circello B.T."/>
            <person name="Eliot A.C."/>
            <person name="Lee J.H."/>
            <person name="van der Donk W.A."/>
            <person name="Metcalf W.W."/>
        </authorList>
    </citation>
    <scope>NUCLEOTIDE SEQUENCE</scope>
    <source>
        <strain evidence="3">NRRL 1510</strain>
    </source>
</reference>
<dbReference type="EMBL" id="GU199252">
    <property type="protein sequence ID" value="ACZ13454.1"/>
    <property type="molecule type" value="Genomic_DNA"/>
</dbReference>
<name>D7PC15_STRLR</name>
<dbReference type="SUPFAM" id="SSF89733">
    <property type="entry name" value="L-sulfolactate dehydrogenase-like"/>
    <property type="match status" value="1"/>
</dbReference>
<dbReference type="Gene3D" id="3.30.1370.60">
    <property type="entry name" value="Hypothetical oxidoreductase yiak, domain 2"/>
    <property type="match status" value="1"/>
</dbReference>
<organism evidence="3">
    <name type="scientific">Streptomyces luridus</name>
    <dbReference type="NCBI Taxonomy" id="67320"/>
    <lineage>
        <taxon>Bacteria</taxon>
        <taxon>Bacillati</taxon>
        <taxon>Actinomycetota</taxon>
        <taxon>Actinomycetes</taxon>
        <taxon>Kitasatosporales</taxon>
        <taxon>Streptomycetaceae</taxon>
        <taxon>Streptomyces</taxon>
    </lineage>
</organism>
<dbReference type="InterPro" id="IPR043144">
    <property type="entry name" value="Mal/L-sulf/L-lact_DH-like_ah"/>
</dbReference>
<dbReference type="Pfam" id="PF02615">
    <property type="entry name" value="Ldh_2"/>
    <property type="match status" value="1"/>
</dbReference>
<dbReference type="PANTHER" id="PTHR11091">
    <property type="entry name" value="OXIDOREDUCTASE-RELATED"/>
    <property type="match status" value="1"/>
</dbReference>
<sequence>MYASDGTDRASVVGRKPLTDFVIEALTSVGAGEADAALTADVLVAADLAGVDSHGVARLRRYVEGLRNGTINGRARPRVEREHGGVSVVDAQNGLGQPALCFAVDLAVERAREHGVAAVAVRRSNHIGIAGWYTERAARSGTFAMVTTNATPQVAPTGAAEPMFGTDPVSYAVPTAGEPLCYDAATSIVPRGKLERLDREGKPMLPGWAVGPDGATSTDIPRVVAGLKAREGYALLPVGGLGEEYGGHKGSGIGLLAELLCGPLTGASWSKHTYGPEGADLGQFVLCLDLAALGDAGRITRDVDAMAAEIRAARRADEDVPVRLPGERRHRCAEERSARGIPLLPPVVRDLGKIAELTGIKPLGARDGQDA</sequence>
<dbReference type="BioCyc" id="MetaCyc:MONOMER-16103"/>